<evidence type="ECO:0000256" key="1">
    <source>
        <dbReference type="SAM" id="SignalP"/>
    </source>
</evidence>
<keyword evidence="3" id="KW-1185">Reference proteome</keyword>
<evidence type="ECO:0000313" key="3">
    <source>
        <dbReference type="Proteomes" id="UP001345691"/>
    </source>
</evidence>
<evidence type="ECO:0000313" key="2">
    <source>
        <dbReference type="EMBL" id="KAK5059610.1"/>
    </source>
</evidence>
<keyword evidence="1" id="KW-0732">Signal</keyword>
<organism evidence="2 3">
    <name type="scientific">Exophiala sideris</name>
    <dbReference type="NCBI Taxonomy" id="1016849"/>
    <lineage>
        <taxon>Eukaryota</taxon>
        <taxon>Fungi</taxon>
        <taxon>Dikarya</taxon>
        <taxon>Ascomycota</taxon>
        <taxon>Pezizomycotina</taxon>
        <taxon>Eurotiomycetes</taxon>
        <taxon>Chaetothyriomycetidae</taxon>
        <taxon>Chaetothyriales</taxon>
        <taxon>Herpotrichiellaceae</taxon>
        <taxon>Exophiala</taxon>
    </lineage>
</organism>
<protein>
    <submittedName>
        <fullName evidence="2">Uncharacterized protein</fullName>
    </submittedName>
</protein>
<feature type="chain" id="PRO_5045476030" evidence="1">
    <location>
        <begin position="17"/>
        <end position="96"/>
    </location>
</feature>
<reference evidence="2 3" key="1">
    <citation type="submission" date="2023-08" db="EMBL/GenBank/DDBJ databases">
        <title>Black Yeasts Isolated from many extreme environments.</title>
        <authorList>
            <person name="Coleine C."/>
            <person name="Stajich J.E."/>
            <person name="Selbmann L."/>
        </authorList>
    </citation>
    <scope>NUCLEOTIDE SEQUENCE [LARGE SCALE GENOMIC DNA]</scope>
    <source>
        <strain evidence="2 3">CCFEE 6328</strain>
    </source>
</reference>
<sequence length="96" mass="10152">MGVAILGEVFVGMSLAATIDGTSLYQWRGSTSGRVLRNFAAMLTGEQGSALGAVFSLLVGGKLIEANGPEGFRIVSFADTLKRSVLNVYRSYITSM</sequence>
<accession>A0ABR0JAI3</accession>
<comment type="caution">
    <text evidence="2">The sequence shown here is derived from an EMBL/GenBank/DDBJ whole genome shotgun (WGS) entry which is preliminary data.</text>
</comment>
<dbReference type="EMBL" id="JAVRRF010000012">
    <property type="protein sequence ID" value="KAK5059610.1"/>
    <property type="molecule type" value="Genomic_DNA"/>
</dbReference>
<name>A0ABR0JAI3_9EURO</name>
<dbReference type="Proteomes" id="UP001345691">
    <property type="component" value="Unassembled WGS sequence"/>
</dbReference>
<feature type="signal peptide" evidence="1">
    <location>
        <begin position="1"/>
        <end position="16"/>
    </location>
</feature>
<proteinExistence type="predicted"/>
<gene>
    <name evidence="2" type="ORF">LTR69_006199</name>
</gene>